<evidence type="ECO:0000313" key="2">
    <source>
        <dbReference type="Proteomes" id="UP000237000"/>
    </source>
</evidence>
<sequence>SRPSKLPNLSINRRRAPLTRAILRKLTSHLNLPISTVEKFDQKPLHCLRAKIRPPSKRSRERAEELSIRRNHKLHRRFSNLLPQISVGNAINPFVHIHNIVKTSREGLSFVPKQAPNLFFALTL</sequence>
<keyword evidence="2" id="KW-1185">Reference proteome</keyword>
<proteinExistence type="predicted"/>
<protein>
    <submittedName>
        <fullName evidence="1">Uncharacterized protein</fullName>
    </submittedName>
</protein>
<name>A0A2P5F015_TREOI</name>
<accession>A0A2P5F015</accession>
<dbReference type="EMBL" id="JXTC01000077">
    <property type="protein sequence ID" value="PON91134.1"/>
    <property type="molecule type" value="Genomic_DNA"/>
</dbReference>
<comment type="caution">
    <text evidence="1">The sequence shown here is derived from an EMBL/GenBank/DDBJ whole genome shotgun (WGS) entry which is preliminary data.</text>
</comment>
<feature type="non-terminal residue" evidence="1">
    <location>
        <position position="1"/>
    </location>
</feature>
<dbReference type="AlphaFoldDB" id="A0A2P5F015"/>
<dbReference type="OrthoDB" id="10290209at2759"/>
<reference evidence="2" key="1">
    <citation type="submission" date="2016-06" db="EMBL/GenBank/DDBJ databases">
        <title>Parallel loss of symbiosis genes in relatives of nitrogen-fixing non-legume Parasponia.</title>
        <authorList>
            <person name="Van Velzen R."/>
            <person name="Holmer R."/>
            <person name="Bu F."/>
            <person name="Rutten L."/>
            <person name="Van Zeijl A."/>
            <person name="Liu W."/>
            <person name="Santuari L."/>
            <person name="Cao Q."/>
            <person name="Sharma T."/>
            <person name="Shen D."/>
            <person name="Roswanjaya Y."/>
            <person name="Wardhani T."/>
            <person name="Kalhor M.S."/>
            <person name="Jansen J."/>
            <person name="Van den Hoogen J."/>
            <person name="Gungor B."/>
            <person name="Hartog M."/>
            <person name="Hontelez J."/>
            <person name="Verver J."/>
            <person name="Yang W.-C."/>
            <person name="Schijlen E."/>
            <person name="Repin R."/>
            <person name="Schilthuizen M."/>
            <person name="Schranz E."/>
            <person name="Heidstra R."/>
            <person name="Miyata K."/>
            <person name="Fedorova E."/>
            <person name="Kohlen W."/>
            <person name="Bisseling T."/>
            <person name="Smit S."/>
            <person name="Geurts R."/>
        </authorList>
    </citation>
    <scope>NUCLEOTIDE SEQUENCE [LARGE SCALE GENOMIC DNA]</scope>
    <source>
        <strain evidence="2">cv. RG33-2</strain>
    </source>
</reference>
<organism evidence="1 2">
    <name type="scientific">Trema orientale</name>
    <name type="common">Charcoal tree</name>
    <name type="synonym">Celtis orientalis</name>
    <dbReference type="NCBI Taxonomy" id="63057"/>
    <lineage>
        <taxon>Eukaryota</taxon>
        <taxon>Viridiplantae</taxon>
        <taxon>Streptophyta</taxon>
        <taxon>Embryophyta</taxon>
        <taxon>Tracheophyta</taxon>
        <taxon>Spermatophyta</taxon>
        <taxon>Magnoliopsida</taxon>
        <taxon>eudicotyledons</taxon>
        <taxon>Gunneridae</taxon>
        <taxon>Pentapetalae</taxon>
        <taxon>rosids</taxon>
        <taxon>fabids</taxon>
        <taxon>Rosales</taxon>
        <taxon>Cannabaceae</taxon>
        <taxon>Trema</taxon>
    </lineage>
</organism>
<dbReference type="InParanoid" id="A0A2P5F015"/>
<gene>
    <name evidence="1" type="ORF">TorRG33x02_131650</name>
</gene>
<dbReference type="Proteomes" id="UP000237000">
    <property type="component" value="Unassembled WGS sequence"/>
</dbReference>
<evidence type="ECO:0000313" key="1">
    <source>
        <dbReference type="EMBL" id="PON91134.1"/>
    </source>
</evidence>